<evidence type="ECO:0000256" key="1">
    <source>
        <dbReference type="SAM" id="Phobius"/>
    </source>
</evidence>
<name>A0A1G2RHK7_9BACT</name>
<reference evidence="2 3" key="1">
    <citation type="journal article" date="2016" name="Nat. Commun.">
        <title>Thousands of microbial genomes shed light on interconnected biogeochemical processes in an aquifer system.</title>
        <authorList>
            <person name="Anantharaman K."/>
            <person name="Brown C.T."/>
            <person name="Hug L.A."/>
            <person name="Sharon I."/>
            <person name="Castelle C.J."/>
            <person name="Probst A.J."/>
            <person name="Thomas B.C."/>
            <person name="Singh A."/>
            <person name="Wilkins M.J."/>
            <person name="Karaoz U."/>
            <person name="Brodie E.L."/>
            <person name="Williams K.H."/>
            <person name="Hubbard S.S."/>
            <person name="Banfield J.F."/>
        </authorList>
    </citation>
    <scope>NUCLEOTIDE SEQUENCE [LARGE SCALE GENOMIC DNA]</scope>
</reference>
<comment type="caution">
    <text evidence="2">The sequence shown here is derived from an EMBL/GenBank/DDBJ whole genome shotgun (WGS) entry which is preliminary data.</text>
</comment>
<accession>A0A1G2RHK7</accession>
<keyword evidence="1" id="KW-0812">Transmembrane</keyword>
<dbReference type="EMBL" id="MHUF01000020">
    <property type="protein sequence ID" value="OHA72344.1"/>
    <property type="molecule type" value="Genomic_DNA"/>
</dbReference>
<organism evidence="2 3">
    <name type="scientific">Candidatus Wildermuthbacteria bacterium RIFCSPLOWO2_01_FULL_47_18</name>
    <dbReference type="NCBI Taxonomy" id="1802460"/>
    <lineage>
        <taxon>Bacteria</taxon>
        <taxon>Candidatus Wildermuthiibacteriota</taxon>
    </lineage>
</organism>
<evidence type="ECO:0000313" key="2">
    <source>
        <dbReference type="EMBL" id="OHA72344.1"/>
    </source>
</evidence>
<gene>
    <name evidence="2" type="ORF">A3A27_02085</name>
</gene>
<sequence length="184" mass="21320">MGTWIWIAIGLVAYGLYASFVAHWADHGLMAVRTQWLRNLRSVIHISLIPALAVALPWHKFQEWKKDRKEAEKEVVRRQETLDKAAKFERLFGFNPSKFFSKSESAEMQAWVDKELSRLAQRANSAFDLQEVMRHAGADTETIDALVSNVKKDFWDARTLVTVFSWNVREKLPDYLKDREPIAA</sequence>
<dbReference type="AlphaFoldDB" id="A0A1G2RHK7"/>
<dbReference type="Proteomes" id="UP000177287">
    <property type="component" value="Unassembled WGS sequence"/>
</dbReference>
<proteinExistence type="predicted"/>
<evidence type="ECO:0000313" key="3">
    <source>
        <dbReference type="Proteomes" id="UP000177287"/>
    </source>
</evidence>
<feature type="transmembrane region" description="Helical" evidence="1">
    <location>
        <begin position="42"/>
        <end position="59"/>
    </location>
</feature>
<keyword evidence="1" id="KW-1133">Transmembrane helix</keyword>
<keyword evidence="1" id="KW-0472">Membrane</keyword>
<protein>
    <submittedName>
        <fullName evidence="2">Uncharacterized protein</fullName>
    </submittedName>
</protein>